<dbReference type="RefSeq" id="WP_119892963.1">
    <property type="nucleotide sequence ID" value="NZ_CP032419.1"/>
</dbReference>
<dbReference type="InterPro" id="IPR004010">
    <property type="entry name" value="Double_Cache_2"/>
</dbReference>
<sequence length="283" mass="31252">MRIPYLLGSVLTLLLAFSQPSRAAAPDSADTAQAKHLLQSAVEYYRVQGDAAFAAFSRQGEFIDGEHYVFVVDTRGTMLASGGTSAVLIGRDVSAVLEPELRTAFAQALASDEGQVQTAEYRWMNARDSRVERKQVYYQRVGERIIAVGHYLPRAAPEQAQNLLNRAVAAFSKDPQGTLHSINQLSADFREDDLYVFVVDLDNRRYVAHGYNLRLLGVDFATIQDPEGKPVGAPILALMSTAASGGYDYHWKNPVTAKVEGKHALLRKVGHYLLAVGYYRETK</sequence>
<evidence type="ECO:0000256" key="1">
    <source>
        <dbReference type="SAM" id="SignalP"/>
    </source>
</evidence>
<dbReference type="AlphaFoldDB" id="A0A385Z4A5"/>
<feature type="domain" description="Double Cache" evidence="2">
    <location>
        <begin position="64"/>
        <end position="272"/>
    </location>
</feature>
<feature type="chain" id="PRO_5017415655" evidence="1">
    <location>
        <begin position="24"/>
        <end position="283"/>
    </location>
</feature>
<evidence type="ECO:0000313" key="4">
    <source>
        <dbReference type="Proteomes" id="UP000265560"/>
    </source>
</evidence>
<proteinExistence type="predicted"/>
<keyword evidence="4" id="KW-1185">Reference proteome</keyword>
<keyword evidence="1" id="KW-0732">Signal</keyword>
<dbReference type="KEGG" id="pcav:D3880_08105"/>
<dbReference type="Pfam" id="PF08269">
    <property type="entry name" value="dCache_2"/>
    <property type="match status" value="1"/>
</dbReference>
<organism evidence="3 4">
    <name type="scientific">Pseudomonas cavernae</name>
    <dbReference type="NCBI Taxonomy" id="2320867"/>
    <lineage>
        <taxon>Bacteria</taxon>
        <taxon>Pseudomonadati</taxon>
        <taxon>Pseudomonadota</taxon>
        <taxon>Gammaproteobacteria</taxon>
        <taxon>Pseudomonadales</taxon>
        <taxon>Pseudomonadaceae</taxon>
        <taxon>Pseudomonas</taxon>
    </lineage>
</organism>
<reference evidence="4" key="1">
    <citation type="submission" date="2018-09" db="EMBL/GenBank/DDBJ databases">
        <authorList>
            <person name="Zhu H."/>
        </authorList>
    </citation>
    <scope>NUCLEOTIDE SEQUENCE [LARGE SCALE GENOMIC DNA]</scope>
    <source>
        <strain evidence="4">K2W31S-8</strain>
    </source>
</reference>
<feature type="signal peptide" evidence="1">
    <location>
        <begin position="1"/>
        <end position="23"/>
    </location>
</feature>
<evidence type="ECO:0000259" key="2">
    <source>
        <dbReference type="Pfam" id="PF08269"/>
    </source>
</evidence>
<dbReference type="Proteomes" id="UP000265560">
    <property type="component" value="Chromosome"/>
</dbReference>
<accession>A0A385Z4A5</accession>
<name>A0A385Z4A5_9PSED</name>
<evidence type="ECO:0000313" key="3">
    <source>
        <dbReference type="EMBL" id="AYC32342.1"/>
    </source>
</evidence>
<dbReference type="Gene3D" id="3.30.450.20">
    <property type="entry name" value="PAS domain"/>
    <property type="match status" value="2"/>
</dbReference>
<dbReference type="OrthoDB" id="7001565at2"/>
<dbReference type="EMBL" id="CP032419">
    <property type="protein sequence ID" value="AYC32342.1"/>
    <property type="molecule type" value="Genomic_DNA"/>
</dbReference>
<gene>
    <name evidence="3" type="ORF">D3880_08105</name>
</gene>
<protein>
    <submittedName>
        <fullName evidence="3">Calcium channel protein</fullName>
    </submittedName>
</protein>